<dbReference type="GO" id="GO:0000160">
    <property type="term" value="P:phosphorelay signal transduction system"/>
    <property type="evidence" value="ECO:0007669"/>
    <property type="project" value="InterPro"/>
</dbReference>
<dbReference type="GO" id="GO:0052621">
    <property type="term" value="F:diguanylate cyclase activity"/>
    <property type="evidence" value="ECO:0007669"/>
    <property type="project" value="UniProtKB-EC"/>
</dbReference>
<dbReference type="SUPFAM" id="SSF52172">
    <property type="entry name" value="CheY-like"/>
    <property type="match status" value="1"/>
</dbReference>
<evidence type="ECO:0000313" key="7">
    <source>
        <dbReference type="Proteomes" id="UP000178885"/>
    </source>
</evidence>
<dbReference type="Gene3D" id="3.40.50.2300">
    <property type="match status" value="1"/>
</dbReference>
<dbReference type="InterPro" id="IPR050469">
    <property type="entry name" value="Diguanylate_Cyclase"/>
</dbReference>
<comment type="caution">
    <text evidence="6">The sequence shown here is derived from an EMBL/GenBank/DDBJ whole genome shotgun (WGS) entry which is preliminary data.</text>
</comment>
<comment type="catalytic activity">
    <reaction evidence="2">
        <text>2 GTP = 3',3'-c-di-GMP + 2 diphosphate</text>
        <dbReference type="Rhea" id="RHEA:24898"/>
        <dbReference type="ChEBI" id="CHEBI:33019"/>
        <dbReference type="ChEBI" id="CHEBI:37565"/>
        <dbReference type="ChEBI" id="CHEBI:58805"/>
        <dbReference type="EC" id="2.7.7.65"/>
    </reaction>
</comment>
<evidence type="ECO:0000313" key="6">
    <source>
        <dbReference type="EMBL" id="OGI49237.1"/>
    </source>
</evidence>
<keyword evidence="3" id="KW-0597">Phosphoprotein</keyword>
<dbReference type="InterPro" id="IPR043128">
    <property type="entry name" value="Rev_trsase/Diguanyl_cyclase"/>
</dbReference>
<reference evidence="6 7" key="1">
    <citation type="journal article" date="2016" name="Nat. Commun.">
        <title>Thousands of microbial genomes shed light on interconnected biogeochemical processes in an aquifer system.</title>
        <authorList>
            <person name="Anantharaman K."/>
            <person name="Brown C.T."/>
            <person name="Hug L.A."/>
            <person name="Sharon I."/>
            <person name="Castelle C.J."/>
            <person name="Probst A.J."/>
            <person name="Thomas B.C."/>
            <person name="Singh A."/>
            <person name="Wilkins M.J."/>
            <person name="Karaoz U."/>
            <person name="Brodie E.L."/>
            <person name="Williams K.H."/>
            <person name="Hubbard S.S."/>
            <person name="Banfield J.F."/>
        </authorList>
    </citation>
    <scope>NUCLEOTIDE SEQUENCE [LARGE SCALE GENOMIC DNA]</scope>
</reference>
<dbReference type="EMBL" id="MFSU01000002">
    <property type="protein sequence ID" value="OGI49237.1"/>
    <property type="molecule type" value="Genomic_DNA"/>
</dbReference>
<feature type="modified residue" description="4-aspartylphosphate" evidence="3">
    <location>
        <position position="63"/>
    </location>
</feature>
<dbReference type="EC" id="2.7.7.65" evidence="1"/>
<protein>
    <recommendedName>
        <fullName evidence="1">diguanylate cyclase</fullName>
        <ecNumber evidence="1">2.7.7.65</ecNumber>
    </recommendedName>
</protein>
<proteinExistence type="predicted"/>
<evidence type="ECO:0000256" key="1">
    <source>
        <dbReference type="ARBA" id="ARBA00012528"/>
    </source>
</evidence>
<gene>
    <name evidence="6" type="ORF">A2151_03830</name>
</gene>
<dbReference type="GO" id="GO:0005886">
    <property type="term" value="C:plasma membrane"/>
    <property type="evidence" value="ECO:0007669"/>
    <property type="project" value="TreeGrafter"/>
</dbReference>
<accession>A0A1F6TVU3</accession>
<dbReference type="SMART" id="SM00448">
    <property type="entry name" value="REC"/>
    <property type="match status" value="1"/>
</dbReference>
<feature type="domain" description="GGDEF" evidence="5">
    <location>
        <begin position="182"/>
        <end position="315"/>
    </location>
</feature>
<dbReference type="SMART" id="SM00267">
    <property type="entry name" value="GGDEF"/>
    <property type="match status" value="1"/>
</dbReference>
<dbReference type="PROSITE" id="PS50110">
    <property type="entry name" value="RESPONSE_REGULATORY"/>
    <property type="match status" value="1"/>
</dbReference>
<evidence type="ECO:0000256" key="2">
    <source>
        <dbReference type="ARBA" id="ARBA00034247"/>
    </source>
</evidence>
<dbReference type="CDD" id="cd00156">
    <property type="entry name" value="REC"/>
    <property type="match status" value="1"/>
</dbReference>
<dbReference type="CDD" id="cd01949">
    <property type="entry name" value="GGDEF"/>
    <property type="match status" value="1"/>
</dbReference>
<name>A0A1F6TVU3_9PROT</name>
<dbReference type="NCBIfam" id="TIGR00254">
    <property type="entry name" value="GGDEF"/>
    <property type="match status" value="1"/>
</dbReference>
<feature type="domain" description="Response regulatory" evidence="4">
    <location>
        <begin position="14"/>
        <end position="132"/>
    </location>
</feature>
<dbReference type="Pfam" id="PF00072">
    <property type="entry name" value="Response_reg"/>
    <property type="match status" value="1"/>
</dbReference>
<dbReference type="PROSITE" id="PS50887">
    <property type="entry name" value="GGDEF"/>
    <property type="match status" value="1"/>
</dbReference>
<dbReference type="InterPro" id="IPR000160">
    <property type="entry name" value="GGDEF_dom"/>
</dbReference>
<evidence type="ECO:0000259" key="5">
    <source>
        <dbReference type="PROSITE" id="PS50887"/>
    </source>
</evidence>
<evidence type="ECO:0000256" key="3">
    <source>
        <dbReference type="PROSITE-ProRule" id="PRU00169"/>
    </source>
</evidence>
<dbReference type="Proteomes" id="UP000178885">
    <property type="component" value="Unassembled WGS sequence"/>
</dbReference>
<dbReference type="Pfam" id="PF00990">
    <property type="entry name" value="GGDEF"/>
    <property type="match status" value="1"/>
</dbReference>
<dbReference type="GO" id="GO:0043709">
    <property type="term" value="P:cell adhesion involved in single-species biofilm formation"/>
    <property type="evidence" value="ECO:0007669"/>
    <property type="project" value="TreeGrafter"/>
</dbReference>
<organism evidence="6 7">
    <name type="scientific">Candidatus Muproteobacteria bacterium RBG_16_65_34</name>
    <dbReference type="NCBI Taxonomy" id="1817760"/>
    <lineage>
        <taxon>Bacteria</taxon>
        <taxon>Pseudomonadati</taxon>
        <taxon>Pseudomonadota</taxon>
        <taxon>Candidatus Muproteobacteria</taxon>
    </lineage>
</organism>
<dbReference type="PANTHER" id="PTHR45138">
    <property type="entry name" value="REGULATORY COMPONENTS OF SENSORY TRANSDUCTION SYSTEM"/>
    <property type="match status" value="1"/>
</dbReference>
<dbReference type="PANTHER" id="PTHR45138:SF9">
    <property type="entry name" value="DIGUANYLATE CYCLASE DGCM-RELATED"/>
    <property type="match status" value="1"/>
</dbReference>
<evidence type="ECO:0000259" key="4">
    <source>
        <dbReference type="PROSITE" id="PS50110"/>
    </source>
</evidence>
<dbReference type="InterPro" id="IPR029787">
    <property type="entry name" value="Nucleotide_cyclase"/>
</dbReference>
<dbReference type="InterPro" id="IPR011006">
    <property type="entry name" value="CheY-like_superfamily"/>
</dbReference>
<dbReference type="AlphaFoldDB" id="A0A1F6TVU3"/>
<sequence length="387" mass="42165">MPTQVDGLTAGKPRILVADDSRVIRKAVDNILSAEFDLKEAEDGEAAWEQIARDGQIEVLVTDIEMPRLDGYALICRARASEERRIRDLPIIVITGAQDDLTRERAFACGATDFIIKPLDSVQLLARTRAHARLDQATRKLGETVTALEEQGAIDPLTQLNSRLCLLQRGEQVLAYAKRHGGDLSVIRIDVDDFKNLLHRHGEAIGDRVLVWVADAITTTLRTEDSAARLHGGEYAIVTPAAGRTDAALLCERLRTAVSAAPFAHGGESIPVTISLGLASLGRDGDTIHSLLASADSHVTLAKASGGDRLGVGYEEEIPRPEEEVMEQPDMETALKMLERGDGGKLVPYLTDLVTRMIPLLELGDRNLDLKLGLALDMIKKRLANLK</sequence>
<dbReference type="SUPFAM" id="SSF55073">
    <property type="entry name" value="Nucleotide cyclase"/>
    <property type="match status" value="1"/>
</dbReference>
<dbReference type="Gene3D" id="3.30.70.270">
    <property type="match status" value="1"/>
</dbReference>
<dbReference type="STRING" id="1817760.A2151_03830"/>
<dbReference type="InterPro" id="IPR001789">
    <property type="entry name" value="Sig_transdc_resp-reg_receiver"/>
</dbReference>
<dbReference type="GO" id="GO:1902201">
    <property type="term" value="P:negative regulation of bacterial-type flagellum-dependent cell motility"/>
    <property type="evidence" value="ECO:0007669"/>
    <property type="project" value="TreeGrafter"/>
</dbReference>